<dbReference type="RefSeq" id="WP_183594279.1">
    <property type="nucleotide sequence ID" value="NZ_JACHWR010000003.1"/>
</dbReference>
<dbReference type="EMBL" id="JACHWR010000003">
    <property type="protein sequence ID" value="MBB3044403.1"/>
    <property type="molecule type" value="Genomic_DNA"/>
</dbReference>
<keyword evidence="3" id="KW-1185">Reference proteome</keyword>
<reference evidence="2 3" key="1">
    <citation type="submission" date="2020-08" db="EMBL/GenBank/DDBJ databases">
        <title>Sequencing the genomes of 1000 actinobacteria strains.</title>
        <authorList>
            <person name="Klenk H.-P."/>
        </authorList>
    </citation>
    <scope>NUCLEOTIDE SEQUENCE [LARGE SCALE GENOMIC DNA]</scope>
    <source>
        <strain evidence="2 3">DSM 105498</strain>
    </source>
</reference>
<keyword evidence="1" id="KW-0732">Signal</keyword>
<comment type="caution">
    <text evidence="2">The sequence shown here is derived from an EMBL/GenBank/DDBJ whole genome shotgun (WGS) entry which is preliminary data.</text>
</comment>
<name>A0A7W4Z2V3_9ACTN</name>
<dbReference type="Proteomes" id="UP000589626">
    <property type="component" value="Unassembled WGS sequence"/>
</dbReference>
<evidence type="ECO:0000256" key="1">
    <source>
        <dbReference type="SAM" id="SignalP"/>
    </source>
</evidence>
<proteinExistence type="predicted"/>
<protein>
    <recommendedName>
        <fullName evidence="4">Lipoprotein</fullName>
    </recommendedName>
</protein>
<evidence type="ECO:0000313" key="2">
    <source>
        <dbReference type="EMBL" id="MBB3044403.1"/>
    </source>
</evidence>
<evidence type="ECO:0008006" key="4">
    <source>
        <dbReference type="Google" id="ProtNLM"/>
    </source>
</evidence>
<feature type="signal peptide" evidence="1">
    <location>
        <begin position="1"/>
        <end position="22"/>
    </location>
</feature>
<gene>
    <name evidence="2" type="ORF">FHU40_004240</name>
</gene>
<accession>A0A7W4Z2V3</accession>
<feature type="chain" id="PRO_5039116385" description="Lipoprotein" evidence="1">
    <location>
        <begin position="23"/>
        <end position="143"/>
    </location>
</feature>
<organism evidence="2 3">
    <name type="scientific">Nocardioides soli</name>
    <dbReference type="NCBI Taxonomy" id="1036020"/>
    <lineage>
        <taxon>Bacteria</taxon>
        <taxon>Bacillati</taxon>
        <taxon>Actinomycetota</taxon>
        <taxon>Actinomycetes</taxon>
        <taxon>Propionibacteriales</taxon>
        <taxon>Nocardioidaceae</taxon>
        <taxon>Nocardioides</taxon>
    </lineage>
</organism>
<evidence type="ECO:0000313" key="3">
    <source>
        <dbReference type="Proteomes" id="UP000589626"/>
    </source>
</evidence>
<sequence>MRGLLALALAAALLIGCGSDQDAYCDAVADHQEELSETLGAGHPDALLRALDVLRDLTDEAPSDIADEWQQVVGSIEGLRHALDDAGVDASTYDPAKPPPGLTKAQQRAIADAAGRVGSAETVQALQELDQQARDVCHTPLTL</sequence>
<dbReference type="AlphaFoldDB" id="A0A7W4Z2V3"/>
<dbReference type="PROSITE" id="PS51257">
    <property type="entry name" value="PROKAR_LIPOPROTEIN"/>
    <property type="match status" value="1"/>
</dbReference>